<reference evidence="2 3" key="1">
    <citation type="submission" date="2023-04" db="EMBL/GenBank/DDBJ databases">
        <title>Fusibacter bizertensis strain WBS, isolated from littoral bottom sediments of the Arctic seas - biochemical and genomic analysis.</title>
        <authorList>
            <person name="Brioukhanov A.L."/>
        </authorList>
    </citation>
    <scope>NUCLEOTIDE SEQUENCE [LARGE SCALE GENOMIC DNA]</scope>
    <source>
        <strain evidence="2 3">WBS</strain>
    </source>
</reference>
<dbReference type="Pfam" id="PF00929">
    <property type="entry name" value="RNase_T"/>
    <property type="match status" value="1"/>
</dbReference>
<dbReference type="InterPro" id="IPR013520">
    <property type="entry name" value="Ribonucl_H"/>
</dbReference>
<organism evidence="2 3">
    <name type="scientific">Fusibacter bizertensis</name>
    <dbReference type="NCBI Taxonomy" id="1488331"/>
    <lineage>
        <taxon>Bacteria</taxon>
        <taxon>Bacillati</taxon>
        <taxon>Bacillota</taxon>
        <taxon>Clostridia</taxon>
        <taxon>Eubacteriales</taxon>
        <taxon>Eubacteriales Family XII. Incertae Sedis</taxon>
        <taxon>Fusibacter</taxon>
    </lineage>
</organism>
<dbReference type="GO" id="GO:0004527">
    <property type="term" value="F:exonuclease activity"/>
    <property type="evidence" value="ECO:0007669"/>
    <property type="project" value="UniProtKB-KW"/>
</dbReference>
<sequence length="180" mass="21158">MNVYFMDLEFLCDEDYAYEDEIIAICLLAEDESYELTSLVRPYGDDFEVSEYCTNLTGISKDDLVSKPLFSDLYEDMINNTSEEDILYVWGNVDLEAVYKASIEIAGELEFNIVDFQDEFMQYCEIAFRPGLKKVYEILTDDFEIKHHDVRNDTLMLKEIYKLFNTDKKAVMRKVKGRML</sequence>
<dbReference type="SUPFAM" id="SSF53098">
    <property type="entry name" value="Ribonuclease H-like"/>
    <property type="match status" value="1"/>
</dbReference>
<proteinExistence type="predicted"/>
<evidence type="ECO:0000313" key="2">
    <source>
        <dbReference type="EMBL" id="MDH8678749.1"/>
    </source>
</evidence>
<dbReference type="SMART" id="SM00479">
    <property type="entry name" value="EXOIII"/>
    <property type="match status" value="1"/>
</dbReference>
<dbReference type="RefSeq" id="WP_281094640.1">
    <property type="nucleotide sequence ID" value="NZ_JARYZI010000007.1"/>
</dbReference>
<evidence type="ECO:0000313" key="3">
    <source>
        <dbReference type="Proteomes" id="UP001158045"/>
    </source>
</evidence>
<keyword evidence="3" id="KW-1185">Reference proteome</keyword>
<evidence type="ECO:0000259" key="1">
    <source>
        <dbReference type="SMART" id="SM00479"/>
    </source>
</evidence>
<comment type="caution">
    <text evidence="2">The sequence shown here is derived from an EMBL/GenBank/DDBJ whole genome shotgun (WGS) entry which is preliminary data.</text>
</comment>
<protein>
    <submittedName>
        <fullName evidence="2">Exonuclease domain-containing protein</fullName>
    </submittedName>
</protein>
<feature type="domain" description="Exonuclease" evidence="1">
    <location>
        <begin position="2"/>
        <end position="170"/>
    </location>
</feature>
<dbReference type="EMBL" id="JARYZI010000007">
    <property type="protein sequence ID" value="MDH8678749.1"/>
    <property type="molecule type" value="Genomic_DNA"/>
</dbReference>
<keyword evidence="2" id="KW-0378">Hydrolase</keyword>
<name>A0ABT6NE98_9FIRM</name>
<accession>A0ABT6NE98</accession>
<dbReference type="Gene3D" id="3.30.420.10">
    <property type="entry name" value="Ribonuclease H-like superfamily/Ribonuclease H"/>
    <property type="match status" value="1"/>
</dbReference>
<dbReference type="InterPro" id="IPR012337">
    <property type="entry name" value="RNaseH-like_sf"/>
</dbReference>
<dbReference type="Proteomes" id="UP001158045">
    <property type="component" value="Unassembled WGS sequence"/>
</dbReference>
<keyword evidence="2" id="KW-0540">Nuclease</keyword>
<dbReference type="InterPro" id="IPR036397">
    <property type="entry name" value="RNaseH_sf"/>
</dbReference>
<keyword evidence="2" id="KW-0269">Exonuclease</keyword>
<gene>
    <name evidence="2" type="ORF">QE109_11355</name>
</gene>